<evidence type="ECO:0000313" key="1">
    <source>
        <dbReference type="EMBL" id="SNT19997.1"/>
    </source>
</evidence>
<name>A0A239KNN5_9BACT</name>
<protein>
    <submittedName>
        <fullName evidence="1">Uncharacterized protein</fullName>
    </submittedName>
</protein>
<organism evidence="1 2">
    <name type="scientific">Pontibacter ummariensis</name>
    <dbReference type="NCBI Taxonomy" id="1610492"/>
    <lineage>
        <taxon>Bacteria</taxon>
        <taxon>Pseudomonadati</taxon>
        <taxon>Bacteroidota</taxon>
        <taxon>Cytophagia</taxon>
        <taxon>Cytophagales</taxon>
        <taxon>Hymenobacteraceae</taxon>
        <taxon>Pontibacter</taxon>
    </lineage>
</organism>
<gene>
    <name evidence="1" type="ORF">SAMN06296052_13050</name>
</gene>
<proteinExistence type="predicted"/>
<dbReference type="Proteomes" id="UP000198432">
    <property type="component" value="Unassembled WGS sequence"/>
</dbReference>
<dbReference type="AlphaFoldDB" id="A0A239KNN5"/>
<reference evidence="2" key="1">
    <citation type="submission" date="2017-06" db="EMBL/GenBank/DDBJ databases">
        <authorList>
            <person name="Varghese N."/>
            <person name="Submissions S."/>
        </authorList>
    </citation>
    <scope>NUCLEOTIDE SEQUENCE [LARGE SCALE GENOMIC DNA]</scope>
    <source>
        <strain evidence="2">NKM1</strain>
    </source>
</reference>
<accession>A0A239KNN5</accession>
<evidence type="ECO:0000313" key="2">
    <source>
        <dbReference type="Proteomes" id="UP000198432"/>
    </source>
</evidence>
<sequence length="75" mass="8679">MARITVLFVSYVVLFNSYARGGVLPYVRTTKVYHSLVLKLILAMGYSHSAYWSKYTFFKQSSKAASQRLFITQHH</sequence>
<keyword evidence="2" id="KW-1185">Reference proteome</keyword>
<dbReference type="EMBL" id="FZOQ01000030">
    <property type="protein sequence ID" value="SNT19997.1"/>
    <property type="molecule type" value="Genomic_DNA"/>
</dbReference>